<dbReference type="SUPFAM" id="SSF159664">
    <property type="entry name" value="CobE/GbiG C-terminal domain-like"/>
    <property type="match status" value="1"/>
</dbReference>
<keyword evidence="3" id="KW-1185">Reference proteome</keyword>
<gene>
    <name evidence="2" type="ORF">SAMN05661030_2081</name>
</gene>
<organism evidence="2 3">
    <name type="scientific">Klenkia taihuensis</name>
    <dbReference type="NCBI Taxonomy" id="1225127"/>
    <lineage>
        <taxon>Bacteria</taxon>
        <taxon>Bacillati</taxon>
        <taxon>Actinomycetota</taxon>
        <taxon>Actinomycetes</taxon>
        <taxon>Geodermatophilales</taxon>
        <taxon>Geodermatophilaceae</taxon>
        <taxon>Klenkia</taxon>
    </lineage>
</organism>
<dbReference type="AlphaFoldDB" id="A0A1I1NDU1"/>
<dbReference type="InterPro" id="IPR052553">
    <property type="entry name" value="CbiG_hydrolase"/>
</dbReference>
<accession>A0A1I1NDU1</accession>
<keyword evidence="2" id="KW-0378">Hydrolase</keyword>
<feature type="domain" description="CobE/GbiG C-terminal" evidence="1">
    <location>
        <begin position="18"/>
        <end position="129"/>
    </location>
</feature>
<proteinExistence type="predicted"/>
<dbReference type="PANTHER" id="PTHR37477">
    <property type="entry name" value="COBALT-PRECORRIN-5A HYDROLASE"/>
    <property type="match status" value="1"/>
</dbReference>
<evidence type="ECO:0000313" key="2">
    <source>
        <dbReference type="EMBL" id="SFC95655.1"/>
    </source>
</evidence>
<dbReference type="InterPro" id="IPR036518">
    <property type="entry name" value="CobE/GbiG_C_sf"/>
</dbReference>
<name>A0A1I1NDU1_9ACTN</name>
<dbReference type="PANTHER" id="PTHR37477:SF1">
    <property type="entry name" value="COBALT-PRECORRIN-5A HYDROLASE"/>
    <property type="match status" value="1"/>
</dbReference>
<reference evidence="3" key="1">
    <citation type="submission" date="2016-10" db="EMBL/GenBank/DDBJ databases">
        <authorList>
            <person name="Varghese N."/>
            <person name="Submissions S."/>
        </authorList>
    </citation>
    <scope>NUCLEOTIDE SEQUENCE [LARGE SCALE GENOMIC DNA]</scope>
    <source>
        <strain evidence="3">DSM 45962</strain>
    </source>
</reference>
<dbReference type="GO" id="GO:0016787">
    <property type="term" value="F:hydrolase activity"/>
    <property type="evidence" value="ECO:0007669"/>
    <property type="project" value="UniProtKB-KW"/>
</dbReference>
<protein>
    <submittedName>
        <fullName evidence="2">Cobalt-precorrin 5A hydrolase</fullName>
    </submittedName>
</protein>
<sequence>MQEDGVRPTSLINAEQEVVVGVGARPGVSADLVLAAVDAVLPAGARVRALATVDRRAAEPGVRDAAAARGWPLVAFPVEALAAVPVPSVSARVAAALGTPSVAEAAALADGGRLVVPKTVRGPVTVAVAAP</sequence>
<dbReference type="EMBL" id="FOMD01000002">
    <property type="protein sequence ID" value="SFC95655.1"/>
    <property type="molecule type" value="Genomic_DNA"/>
</dbReference>
<dbReference type="STRING" id="1225127.SAMN05661030_2081"/>
<evidence type="ECO:0000313" key="3">
    <source>
        <dbReference type="Proteomes" id="UP000199022"/>
    </source>
</evidence>
<dbReference type="Pfam" id="PF01890">
    <property type="entry name" value="CbiG_C"/>
    <property type="match status" value="1"/>
</dbReference>
<dbReference type="Proteomes" id="UP000199022">
    <property type="component" value="Unassembled WGS sequence"/>
</dbReference>
<dbReference type="Gene3D" id="3.30.420.180">
    <property type="entry name" value="CobE/GbiG C-terminal domain"/>
    <property type="match status" value="1"/>
</dbReference>
<dbReference type="InterPro" id="IPR002750">
    <property type="entry name" value="CobE/GbiG_C"/>
</dbReference>
<evidence type="ECO:0000259" key="1">
    <source>
        <dbReference type="Pfam" id="PF01890"/>
    </source>
</evidence>
<dbReference type="GO" id="GO:0009236">
    <property type="term" value="P:cobalamin biosynthetic process"/>
    <property type="evidence" value="ECO:0007669"/>
    <property type="project" value="InterPro"/>
</dbReference>